<dbReference type="AlphaFoldDB" id="A0A4Y6Q272"/>
<proteinExistence type="predicted"/>
<dbReference type="OrthoDB" id="5484191at2"/>
<dbReference type="RefSeq" id="WP_141201013.1">
    <property type="nucleotide sequence ID" value="NZ_CP041186.1"/>
</dbReference>
<organism evidence="2 3">
    <name type="scientific">Persicimonas caeni</name>
    <dbReference type="NCBI Taxonomy" id="2292766"/>
    <lineage>
        <taxon>Bacteria</taxon>
        <taxon>Deltaproteobacteria</taxon>
        <taxon>Bradymonadales</taxon>
        <taxon>Bradymonadaceae</taxon>
        <taxon>Persicimonas</taxon>
    </lineage>
</organism>
<sequence>MAELQSESDRRSTDGPTPASERVDRLVEYLRRFINCVHYKEYRKKEWPIGSGEAEAAHRYIPQERLKISGACWREETLNPMLALRVARANG</sequence>
<dbReference type="Proteomes" id="UP000315995">
    <property type="component" value="Chromosome"/>
</dbReference>
<feature type="region of interest" description="Disordered" evidence="1">
    <location>
        <begin position="1"/>
        <end position="21"/>
    </location>
</feature>
<evidence type="ECO:0000313" key="2">
    <source>
        <dbReference type="EMBL" id="QDG54569.1"/>
    </source>
</evidence>
<dbReference type="EMBL" id="CP041186">
    <property type="protein sequence ID" value="QDG54569.1"/>
    <property type="molecule type" value="Genomic_DNA"/>
</dbReference>
<evidence type="ECO:0000256" key="1">
    <source>
        <dbReference type="SAM" id="MobiDB-lite"/>
    </source>
</evidence>
<reference evidence="2 3" key="1">
    <citation type="submission" date="2019-06" db="EMBL/GenBank/DDBJ databases">
        <title>Persicimonas caeni gen. nov., sp. nov., a predatory bacterium isolated from solar saltern.</title>
        <authorList>
            <person name="Wang S."/>
        </authorList>
    </citation>
    <scope>NUCLEOTIDE SEQUENCE [LARGE SCALE GENOMIC DNA]</scope>
    <source>
        <strain evidence="2 3">YN101</strain>
    </source>
</reference>
<name>A0A4Y6Q272_PERCE</name>
<keyword evidence="3" id="KW-1185">Reference proteome</keyword>
<gene>
    <name evidence="2" type="ORF">FIV42_28640</name>
</gene>
<evidence type="ECO:0000313" key="3">
    <source>
        <dbReference type="Proteomes" id="UP000315995"/>
    </source>
</evidence>
<protein>
    <submittedName>
        <fullName evidence="2">Uncharacterized protein</fullName>
    </submittedName>
</protein>
<accession>A0A5B8YD73</accession>
<accession>A0A4Y6Q272</accession>